<accession>A0A3B0TNE5</accession>
<dbReference type="PROSITE" id="PS51371">
    <property type="entry name" value="CBS"/>
    <property type="match status" value="2"/>
</dbReference>
<sequence>MISVGSVMSRNVVTIAPNSPIYEALELLKKHEVSGLPVVNNQNEIVGILSEKDVLSILINDKLDVKDTVSDYMSRDVISFHENDNAIDVCKFFINSHIRRVPIVNEGELVGVVSRRDIVLLIMEARSKMSTFRYV</sequence>
<dbReference type="EMBL" id="UOEN01000475">
    <property type="protein sequence ID" value="VAW19478.1"/>
    <property type="molecule type" value="Genomic_DNA"/>
</dbReference>
<proteinExistence type="predicted"/>
<name>A0A3B0TNE5_9ZZZZ</name>
<organism evidence="3">
    <name type="scientific">hydrothermal vent metagenome</name>
    <dbReference type="NCBI Taxonomy" id="652676"/>
    <lineage>
        <taxon>unclassified sequences</taxon>
        <taxon>metagenomes</taxon>
        <taxon>ecological metagenomes</taxon>
    </lineage>
</organism>
<protein>
    <recommendedName>
        <fullName evidence="2">CBS domain-containing protein</fullName>
    </recommendedName>
</protein>
<dbReference type="PANTHER" id="PTHR48108">
    <property type="entry name" value="CBS DOMAIN-CONTAINING PROTEIN CBSX2, CHLOROPLASTIC"/>
    <property type="match status" value="1"/>
</dbReference>
<dbReference type="InterPro" id="IPR051462">
    <property type="entry name" value="CBS_domain-containing"/>
</dbReference>
<feature type="domain" description="CBS" evidence="2">
    <location>
        <begin position="73"/>
        <end position="129"/>
    </location>
</feature>
<dbReference type="InterPro" id="IPR000644">
    <property type="entry name" value="CBS_dom"/>
</dbReference>
<evidence type="ECO:0000256" key="1">
    <source>
        <dbReference type="ARBA" id="ARBA00022737"/>
    </source>
</evidence>
<dbReference type="SMART" id="SM00116">
    <property type="entry name" value="CBS"/>
    <property type="match status" value="2"/>
</dbReference>
<dbReference type="PANTHER" id="PTHR48108:SF26">
    <property type="entry name" value="CBS DOMAIN-CONTAINING PROTEIN DDB_G0289609"/>
    <property type="match status" value="1"/>
</dbReference>
<evidence type="ECO:0000259" key="2">
    <source>
        <dbReference type="PROSITE" id="PS51371"/>
    </source>
</evidence>
<dbReference type="Pfam" id="PF00571">
    <property type="entry name" value="CBS"/>
    <property type="match status" value="2"/>
</dbReference>
<reference evidence="3" key="1">
    <citation type="submission" date="2018-06" db="EMBL/GenBank/DDBJ databases">
        <authorList>
            <person name="Zhirakovskaya E."/>
        </authorList>
    </citation>
    <scope>NUCLEOTIDE SEQUENCE</scope>
</reference>
<gene>
    <name evidence="3" type="ORF">MNBD_BACTEROID05-1154</name>
</gene>
<evidence type="ECO:0000313" key="3">
    <source>
        <dbReference type="EMBL" id="VAW19478.1"/>
    </source>
</evidence>
<dbReference type="Gene3D" id="3.10.580.10">
    <property type="entry name" value="CBS-domain"/>
    <property type="match status" value="1"/>
</dbReference>
<dbReference type="AlphaFoldDB" id="A0A3B0TNE5"/>
<dbReference type="SUPFAM" id="SSF54631">
    <property type="entry name" value="CBS-domain pair"/>
    <property type="match status" value="1"/>
</dbReference>
<keyword evidence="1" id="KW-0677">Repeat</keyword>
<dbReference type="InterPro" id="IPR046342">
    <property type="entry name" value="CBS_dom_sf"/>
</dbReference>
<feature type="domain" description="CBS" evidence="2">
    <location>
        <begin position="8"/>
        <end position="65"/>
    </location>
</feature>